<dbReference type="SUPFAM" id="SSF49265">
    <property type="entry name" value="Fibronectin type III"/>
    <property type="match status" value="1"/>
</dbReference>
<protein>
    <submittedName>
        <fullName evidence="2">Spherulation-specific family 4 protein</fullName>
    </submittedName>
</protein>
<evidence type="ECO:0000256" key="1">
    <source>
        <dbReference type="SAM" id="MobiDB-lite"/>
    </source>
</evidence>
<dbReference type="InterPro" id="IPR021986">
    <property type="entry name" value="Spherulin4"/>
</dbReference>
<dbReference type="InterPro" id="IPR013783">
    <property type="entry name" value="Ig-like_fold"/>
</dbReference>
<proteinExistence type="predicted"/>
<dbReference type="Gene3D" id="2.60.40.10">
    <property type="entry name" value="Immunoglobulins"/>
    <property type="match status" value="1"/>
</dbReference>
<organism evidence="2 3">
    <name type="scientific">Kibdelosporangium philippinense</name>
    <dbReference type="NCBI Taxonomy" id="211113"/>
    <lineage>
        <taxon>Bacteria</taxon>
        <taxon>Bacillati</taxon>
        <taxon>Actinomycetota</taxon>
        <taxon>Actinomycetes</taxon>
        <taxon>Pseudonocardiales</taxon>
        <taxon>Pseudonocardiaceae</taxon>
        <taxon>Kibdelosporangium</taxon>
    </lineage>
</organism>
<dbReference type="RefSeq" id="WP_233730959.1">
    <property type="nucleotide sequence ID" value="NZ_JAJVCN010000003.1"/>
</dbReference>
<dbReference type="PANTHER" id="PTHR35040:SF7">
    <property type="entry name" value="FIBRONECTIN TYPE-III DOMAIN-CONTAINING PROTEIN-RELATED"/>
    <property type="match status" value="1"/>
</dbReference>
<comment type="caution">
    <text evidence="2">The sequence shown here is derived from an EMBL/GenBank/DDBJ whole genome shotgun (WGS) entry which is preliminary data.</text>
</comment>
<evidence type="ECO:0000313" key="2">
    <source>
        <dbReference type="EMBL" id="MCE7008387.1"/>
    </source>
</evidence>
<gene>
    <name evidence="2" type="ORF">LWC34_37080</name>
</gene>
<dbReference type="PANTHER" id="PTHR35040">
    <property type="match status" value="1"/>
</dbReference>
<dbReference type="Proteomes" id="UP001521150">
    <property type="component" value="Unassembled WGS sequence"/>
</dbReference>
<evidence type="ECO:0000313" key="3">
    <source>
        <dbReference type="Proteomes" id="UP001521150"/>
    </source>
</evidence>
<feature type="region of interest" description="Disordered" evidence="1">
    <location>
        <begin position="194"/>
        <end position="213"/>
    </location>
</feature>
<name>A0ABS8ZLD9_9PSEU</name>
<reference evidence="2 3" key="1">
    <citation type="submission" date="2021-12" db="EMBL/GenBank/DDBJ databases">
        <title>Genome sequence of Kibdelosporangium philippinense ATCC 49844.</title>
        <authorList>
            <person name="Fedorov E.A."/>
            <person name="Omeragic M."/>
            <person name="Shalygina K.F."/>
            <person name="Maclea K.S."/>
        </authorList>
    </citation>
    <scope>NUCLEOTIDE SEQUENCE [LARGE SCALE GENOMIC DNA]</scope>
    <source>
        <strain evidence="2 3">ATCC 49844</strain>
    </source>
</reference>
<dbReference type="EMBL" id="JAJVCN010000003">
    <property type="protein sequence ID" value="MCE7008387.1"/>
    <property type="molecule type" value="Genomic_DNA"/>
</dbReference>
<dbReference type="InterPro" id="IPR036116">
    <property type="entry name" value="FN3_sf"/>
</dbReference>
<dbReference type="Pfam" id="PF12138">
    <property type="entry name" value="Spherulin4"/>
    <property type="match status" value="1"/>
</dbReference>
<keyword evidence="3" id="KW-1185">Reference proteome</keyword>
<sequence length="271" mass="30193">MVYVDTGYLGLDFGHGSHRTRSGGASIPEWLTQIRHDIDDWYATYGQHGINGIFLDQTILLCGPDDEYVTLYAAIRDYIRAKQAEAYIVINPGALAERCYEDVADTMVSFEGNFGTYLAHTSPDWQRNHPNPRKFWHLIHDVPTDDDMKAVVARSKVNNAGFVYTTELRMDPYPWAGLASYWDAQLVAASGISDNTPPRQSAMPTATTRASPTDAKVRLAWPTPVDDVAVAGYEVFANGTKIADSYNNAYQATGLPHSTRFEFTIKARDTE</sequence>
<feature type="compositionally biased region" description="Polar residues" evidence="1">
    <location>
        <begin position="194"/>
        <end position="211"/>
    </location>
</feature>
<accession>A0ABS8ZLD9</accession>